<dbReference type="OMA" id="NMYKIVN"/>
<accession>Q18292</accession>
<dbReference type="KEGG" id="cel:CELE_C29A12.1"/>
<feature type="coiled-coil region" evidence="1">
    <location>
        <begin position="116"/>
        <end position="161"/>
    </location>
</feature>
<dbReference type="AGR" id="WB:WBGene00007797"/>
<dbReference type="GeneID" id="179501"/>
<dbReference type="EMBL" id="BX284605">
    <property type="protein sequence ID" value="CAA98244.1"/>
    <property type="molecule type" value="Genomic_DNA"/>
</dbReference>
<evidence type="ECO:0000313" key="4">
    <source>
        <dbReference type="Proteomes" id="UP000001940"/>
    </source>
</evidence>
<name>Q18292_CAEEL</name>
<sequence length="254" mass="29369">MSLSQKKDLLDELHNEAAKWLAVLLDLCKNVKAPENQRNLVAWAQKWMDGAGTLTDELEDFSIRVHVAETVSEINPADNAPVMECLVDVVNAINSITQNMYKIVNNDQNKRLFIAKSNAQRKHAKLLNEKEIVMRRLEQLKKEQLKKTMESEKKLRDLQAENIRRDFQEQARSQAMRDHEVYLAYAEAINSVNVTPHFEHFETPAEDISTPFESPNLPRKRRSRSLGRKVLGSVKKTIRRSVSAIHDYIDHHHK</sequence>
<evidence type="ECO:0000256" key="2">
    <source>
        <dbReference type="SAM" id="MobiDB-lite"/>
    </source>
</evidence>
<evidence type="ECO:0000256" key="1">
    <source>
        <dbReference type="SAM" id="Coils"/>
    </source>
</evidence>
<dbReference type="WormBase" id="C29A12.1">
    <property type="protein sequence ID" value="CE05326"/>
    <property type="gene ID" value="WBGene00007797"/>
</dbReference>
<proteinExistence type="predicted"/>
<keyword evidence="4" id="KW-1185">Reference proteome</keyword>
<organism evidence="3 4">
    <name type="scientific">Caenorhabditis elegans</name>
    <dbReference type="NCBI Taxonomy" id="6239"/>
    <lineage>
        <taxon>Eukaryota</taxon>
        <taxon>Metazoa</taxon>
        <taxon>Ecdysozoa</taxon>
        <taxon>Nematoda</taxon>
        <taxon>Chromadorea</taxon>
        <taxon>Rhabditida</taxon>
        <taxon>Rhabditina</taxon>
        <taxon>Rhabditomorpha</taxon>
        <taxon>Rhabditoidea</taxon>
        <taxon>Rhabditidae</taxon>
        <taxon>Peloderinae</taxon>
        <taxon>Caenorhabditis</taxon>
    </lineage>
</organism>
<dbReference type="SMR" id="Q18292"/>
<dbReference type="FunCoup" id="Q18292">
    <property type="interactions" value="1609"/>
</dbReference>
<dbReference type="CTD" id="179501"/>
<dbReference type="OrthoDB" id="5854652at2759"/>
<protein>
    <submittedName>
        <fullName evidence="3">Uncharacterized protein</fullName>
    </submittedName>
</protein>
<evidence type="ECO:0000313" key="5">
    <source>
        <dbReference type="WormBase" id="C29A12.1"/>
    </source>
</evidence>
<dbReference type="UCSC" id="C29A12.1">
    <property type="organism name" value="c. elegans"/>
</dbReference>
<dbReference type="AlphaFoldDB" id="Q18292"/>
<reference evidence="3 4" key="1">
    <citation type="journal article" date="1998" name="Science">
        <title>Genome sequence of the nematode C. elegans: a platform for investigating biology.</title>
        <authorList>
            <consortium name="The C. elegans sequencing consortium"/>
            <person name="Sulson J.E."/>
            <person name="Waterston R."/>
        </authorList>
    </citation>
    <scope>NUCLEOTIDE SEQUENCE [LARGE SCALE GENOMIC DNA]</scope>
    <source>
        <strain evidence="3 4">Bristol N2</strain>
    </source>
</reference>
<dbReference type="Bgee" id="WBGene00007797">
    <property type="expression patterns" value="Expressed in germ line (C elegans) and 4 other cell types or tissues"/>
</dbReference>
<evidence type="ECO:0000313" key="3">
    <source>
        <dbReference type="EMBL" id="CAA98244.1"/>
    </source>
</evidence>
<dbReference type="eggNOG" id="ENOG502TIGU">
    <property type="taxonomic scope" value="Eukaryota"/>
</dbReference>
<dbReference type="Proteomes" id="UP000001940">
    <property type="component" value="Chromosome V"/>
</dbReference>
<dbReference type="STRING" id="6239.C29A12.1.1"/>
<keyword evidence="1" id="KW-0175">Coiled coil</keyword>
<dbReference type="InParanoid" id="Q18292"/>
<feature type="region of interest" description="Disordered" evidence="2">
    <location>
        <begin position="205"/>
        <end position="226"/>
    </location>
</feature>
<dbReference type="RefSeq" id="NP_505765.1">
    <property type="nucleotide sequence ID" value="NM_073364.4"/>
</dbReference>
<dbReference type="HOGENOM" id="CLU_1095121_0_0_1"/>
<dbReference type="PIR" id="T19546">
    <property type="entry name" value="T19546"/>
</dbReference>
<dbReference type="PaxDb" id="6239-C29A12.1"/>
<gene>
    <name evidence="3 5" type="ORF">C29A12.1</name>
    <name evidence="3" type="ORF">CELE_C29A12.1</name>
</gene>